<evidence type="ECO:0000256" key="1">
    <source>
        <dbReference type="SAM" id="MobiDB-lite"/>
    </source>
</evidence>
<feature type="compositionally biased region" description="Polar residues" evidence="1">
    <location>
        <begin position="1"/>
        <end position="15"/>
    </location>
</feature>
<dbReference type="EMBL" id="HBFW01013785">
    <property type="protein sequence ID" value="CAD8937687.1"/>
    <property type="molecule type" value="Transcribed_RNA"/>
</dbReference>
<protein>
    <submittedName>
        <fullName evidence="3">Uncharacterized protein</fullName>
    </submittedName>
</protein>
<reference evidence="3" key="1">
    <citation type="submission" date="2021-01" db="EMBL/GenBank/DDBJ databases">
        <authorList>
            <person name="Corre E."/>
            <person name="Pelletier E."/>
            <person name="Niang G."/>
            <person name="Scheremetjew M."/>
            <person name="Finn R."/>
            <person name="Kale V."/>
            <person name="Holt S."/>
            <person name="Cochrane G."/>
            <person name="Meng A."/>
            <person name="Brown T."/>
            <person name="Cohen L."/>
        </authorList>
    </citation>
    <scope>NUCLEOTIDE SEQUENCE</scope>
    <source>
        <strain evidence="3">ECT3854</strain>
    </source>
</reference>
<proteinExistence type="predicted"/>
<feature type="region of interest" description="Disordered" evidence="1">
    <location>
        <begin position="1"/>
        <end position="36"/>
    </location>
</feature>
<evidence type="ECO:0000256" key="2">
    <source>
        <dbReference type="SAM" id="Phobius"/>
    </source>
</evidence>
<name>A0A7S1GM70_CYCTE</name>
<keyword evidence="2" id="KW-0472">Membrane</keyword>
<evidence type="ECO:0000313" key="3">
    <source>
        <dbReference type="EMBL" id="CAD8937687.1"/>
    </source>
</evidence>
<keyword evidence="2" id="KW-0812">Transmembrane</keyword>
<keyword evidence="2" id="KW-1133">Transmembrane helix</keyword>
<dbReference type="AlphaFoldDB" id="A0A7S1GM70"/>
<gene>
    <name evidence="3" type="ORF">CTEN0397_LOCUS8749</name>
</gene>
<feature type="transmembrane region" description="Helical" evidence="2">
    <location>
        <begin position="71"/>
        <end position="96"/>
    </location>
</feature>
<sequence>MTPENDGTPTSSVASESHPAEIGKNRRGSKTGLTEKSKQAVKWVHHVPWWMKPIIPGFFKLTNTICHRMGILYLSASIAEMVVNGLELVVSVLAVIVIRTRQIPRERWVGVSGFSFIMVGIYVYYDHRE</sequence>
<accession>A0A7S1GM70</accession>
<feature type="transmembrane region" description="Helical" evidence="2">
    <location>
        <begin position="108"/>
        <end position="125"/>
    </location>
</feature>
<organism evidence="3">
    <name type="scientific">Cyclophora tenuis</name>
    <name type="common">Marine diatom</name>
    <dbReference type="NCBI Taxonomy" id="216820"/>
    <lineage>
        <taxon>Eukaryota</taxon>
        <taxon>Sar</taxon>
        <taxon>Stramenopiles</taxon>
        <taxon>Ochrophyta</taxon>
        <taxon>Bacillariophyta</taxon>
        <taxon>Fragilariophyceae</taxon>
        <taxon>Fragilariophycidae</taxon>
        <taxon>Cyclophorales</taxon>
        <taxon>Cyclophoraceae</taxon>
        <taxon>Cyclophora</taxon>
    </lineage>
</organism>